<dbReference type="InterPro" id="IPR050708">
    <property type="entry name" value="T6SS_VgrG/RHS"/>
</dbReference>
<dbReference type="OrthoDB" id="1813751at2"/>
<dbReference type="EMBL" id="AWVF01000005">
    <property type="protein sequence ID" value="ERJ97579.1"/>
    <property type="molecule type" value="Genomic_DNA"/>
</dbReference>
<comment type="caution">
    <text evidence="1">The sequence shown here is derived from an EMBL/GenBank/DDBJ whole genome shotgun (WGS) entry which is preliminary data.</text>
</comment>
<dbReference type="HOGENOM" id="CLU_1030089_0_0_9"/>
<gene>
    <name evidence="1" type="ORF">RUMCAL_00037</name>
</gene>
<dbReference type="PANTHER" id="PTHR32305:SF15">
    <property type="entry name" value="PROTEIN RHSA-RELATED"/>
    <property type="match status" value="1"/>
</dbReference>
<dbReference type="AlphaFoldDB" id="U2M771"/>
<protein>
    <submittedName>
        <fullName evidence="1">RHS repeat protein</fullName>
    </submittedName>
</protein>
<name>U2M771_9FIRM</name>
<dbReference type="eggNOG" id="COG3209">
    <property type="taxonomic scope" value="Bacteria"/>
</dbReference>
<dbReference type="InterPro" id="IPR031325">
    <property type="entry name" value="RHS_repeat"/>
</dbReference>
<evidence type="ECO:0000313" key="2">
    <source>
        <dbReference type="Proteomes" id="UP000016662"/>
    </source>
</evidence>
<reference evidence="1 2" key="1">
    <citation type="submission" date="2013-07" db="EMBL/GenBank/DDBJ databases">
        <authorList>
            <person name="Weinstock G."/>
            <person name="Sodergren E."/>
            <person name="Wylie T."/>
            <person name="Fulton L."/>
            <person name="Fulton R."/>
            <person name="Fronick C."/>
            <person name="O'Laughlin M."/>
            <person name="Godfrey J."/>
            <person name="Miner T."/>
            <person name="Herter B."/>
            <person name="Appelbaum E."/>
            <person name="Cordes M."/>
            <person name="Lek S."/>
            <person name="Wollam A."/>
            <person name="Pepin K.H."/>
            <person name="Palsikar V.B."/>
            <person name="Mitreva M."/>
            <person name="Wilson R.K."/>
        </authorList>
    </citation>
    <scope>NUCLEOTIDE SEQUENCE [LARGE SCALE GENOMIC DNA]</scope>
    <source>
        <strain evidence="1 2">ATCC 27760</strain>
    </source>
</reference>
<dbReference type="Pfam" id="PF05593">
    <property type="entry name" value="RHS_repeat"/>
    <property type="match status" value="2"/>
</dbReference>
<dbReference type="RefSeq" id="WP_021682735.1">
    <property type="nucleotide sequence ID" value="NZ_KI260438.1"/>
</dbReference>
<proteinExistence type="predicted"/>
<dbReference type="Proteomes" id="UP000016662">
    <property type="component" value="Unassembled WGS sequence"/>
</dbReference>
<dbReference type="NCBIfam" id="TIGR01643">
    <property type="entry name" value="YD_repeat_2x"/>
    <property type="match status" value="3"/>
</dbReference>
<dbReference type="PANTHER" id="PTHR32305">
    <property type="match status" value="1"/>
</dbReference>
<dbReference type="STRING" id="411473.RUMCAL_00037"/>
<evidence type="ECO:0000313" key="1">
    <source>
        <dbReference type="EMBL" id="ERJ97579.1"/>
    </source>
</evidence>
<dbReference type="Gene3D" id="2.180.10.10">
    <property type="entry name" value="RHS repeat-associated core"/>
    <property type="match status" value="1"/>
</dbReference>
<sequence>METGLNSVNDSDYMTTDYAYDAWGHLVNTTDSTGYNSGTTTYDLNGNVLTVTDANGNVTTNTYDALNRVLAVNTVCDDSTKNVSKSYTYNNMGWMTNKSSNGTETSIEYDALGRVTKEWGPNFKGYFYEGVSNYVEKQLVGYAHLLLYSVTNYEYDAEMRIVKVLESGSETASYTYDANGNKTSETQANGVVSTYTYNSANKITNHITKSGNSTISEYEYSYYLDGSDAFKVRKEKWYNRDNILRVRWAEAADGRSSDDRKFDRHLFLRV</sequence>
<dbReference type="PATRIC" id="fig|411473.3.peg.36"/>
<dbReference type="InterPro" id="IPR006530">
    <property type="entry name" value="YD"/>
</dbReference>
<accession>U2M771</accession>
<organism evidence="1 2">
    <name type="scientific">Ruminococcus callidus ATCC 27760</name>
    <dbReference type="NCBI Taxonomy" id="411473"/>
    <lineage>
        <taxon>Bacteria</taxon>
        <taxon>Bacillati</taxon>
        <taxon>Bacillota</taxon>
        <taxon>Clostridia</taxon>
        <taxon>Eubacteriales</taxon>
        <taxon>Oscillospiraceae</taxon>
        <taxon>Ruminococcus</taxon>
    </lineage>
</organism>
<keyword evidence="2" id="KW-1185">Reference proteome</keyword>